<feature type="transmembrane region" description="Helical" evidence="1">
    <location>
        <begin position="6"/>
        <end position="27"/>
    </location>
</feature>
<reference evidence="2" key="1">
    <citation type="journal article" date="2015" name="Nature">
        <title>Complex archaea that bridge the gap between prokaryotes and eukaryotes.</title>
        <authorList>
            <person name="Spang A."/>
            <person name="Saw J.H."/>
            <person name="Jorgensen S.L."/>
            <person name="Zaremba-Niedzwiedzka K."/>
            <person name="Martijn J."/>
            <person name="Lind A.E."/>
            <person name="van Eijk R."/>
            <person name="Schleper C."/>
            <person name="Guy L."/>
            <person name="Ettema T.J."/>
        </authorList>
    </citation>
    <scope>NUCLEOTIDE SEQUENCE</scope>
</reference>
<keyword evidence="1" id="KW-0472">Membrane</keyword>
<accession>A0A0F9MVB7</accession>
<evidence type="ECO:0000256" key="1">
    <source>
        <dbReference type="SAM" id="Phobius"/>
    </source>
</evidence>
<evidence type="ECO:0000313" key="2">
    <source>
        <dbReference type="EMBL" id="KKM80585.1"/>
    </source>
</evidence>
<protein>
    <submittedName>
        <fullName evidence="2">Uncharacterized protein</fullName>
    </submittedName>
</protein>
<comment type="caution">
    <text evidence="2">The sequence shown here is derived from an EMBL/GenBank/DDBJ whole genome shotgun (WGS) entry which is preliminary data.</text>
</comment>
<keyword evidence="1" id="KW-0812">Transmembrane</keyword>
<dbReference type="AlphaFoldDB" id="A0A0F9MVB7"/>
<sequence>MTINDLGMIFLLILVLTIVFLIPNTCINNLKFEKIWNPKIPSTLRFTDNKFPNYVYMTKLFRVVTFLNS</sequence>
<dbReference type="EMBL" id="LAZR01008158">
    <property type="protein sequence ID" value="KKM80585.1"/>
    <property type="molecule type" value="Genomic_DNA"/>
</dbReference>
<organism evidence="2">
    <name type="scientific">marine sediment metagenome</name>
    <dbReference type="NCBI Taxonomy" id="412755"/>
    <lineage>
        <taxon>unclassified sequences</taxon>
        <taxon>metagenomes</taxon>
        <taxon>ecological metagenomes</taxon>
    </lineage>
</organism>
<name>A0A0F9MVB7_9ZZZZ</name>
<proteinExistence type="predicted"/>
<keyword evidence="1" id="KW-1133">Transmembrane helix</keyword>
<gene>
    <name evidence="2" type="ORF">LCGC14_1338400</name>
</gene>